<reference evidence="8" key="1">
    <citation type="submission" date="2019-05" db="EMBL/GenBank/DDBJ databases">
        <title>Metatranscriptomic reconstruction reveals RNA viruses with the potential to shape carbon cycling in soil.</title>
        <authorList>
            <person name="Starr E.P."/>
            <person name="Nuccio E."/>
            <person name="Pett-Ridge J."/>
            <person name="Banfield J.F."/>
            <person name="Firestone M.K."/>
        </authorList>
    </citation>
    <scope>NUCLEOTIDE SEQUENCE</scope>
    <source>
        <strain evidence="8">H2_Bulk_35_scaffold_551</strain>
    </source>
</reference>
<name>A0A514D729_9VIRU</name>
<dbReference type="EMBL" id="MN034789">
    <property type="protein sequence ID" value="QDH89396.1"/>
    <property type="molecule type" value="Genomic_RNA"/>
</dbReference>
<evidence type="ECO:0000256" key="2">
    <source>
        <dbReference type="ARBA" id="ARBA00022581"/>
    </source>
</evidence>
<evidence type="ECO:0000256" key="4">
    <source>
        <dbReference type="ARBA" id="ARBA00022844"/>
    </source>
</evidence>
<protein>
    <recommendedName>
        <fullName evidence="9">Maturation</fullName>
    </recommendedName>
</protein>
<dbReference type="GO" id="GO:0039666">
    <property type="term" value="P:virion attachment to host cell pilus"/>
    <property type="evidence" value="ECO:0007669"/>
    <property type="project" value="UniProtKB-KW"/>
</dbReference>
<dbReference type="GO" id="GO:0044423">
    <property type="term" value="C:virion component"/>
    <property type="evidence" value="ECO:0007669"/>
    <property type="project" value="UniProtKB-KW"/>
</dbReference>
<proteinExistence type="inferred from homology"/>
<organism evidence="8">
    <name type="scientific">Leviviridae sp</name>
    <dbReference type="NCBI Taxonomy" id="2027243"/>
    <lineage>
        <taxon>Viruses</taxon>
        <taxon>Riboviria</taxon>
        <taxon>Orthornavirae</taxon>
        <taxon>Lenarviricota</taxon>
        <taxon>Leviviricetes</taxon>
        <taxon>Norzivirales</taxon>
        <taxon>Fiersviridae</taxon>
    </lineage>
</organism>
<evidence type="ECO:0000256" key="5">
    <source>
        <dbReference type="ARBA" id="ARBA00023104"/>
    </source>
</evidence>
<keyword evidence="4" id="KW-0946">Virion</keyword>
<comment type="similarity">
    <text evidence="7">Belongs to the Leviviricetes maturation protein family.</text>
</comment>
<keyword evidence="6" id="KW-1160">Virus entry into host cell</keyword>
<evidence type="ECO:0008006" key="9">
    <source>
        <dbReference type="Google" id="ProtNLM"/>
    </source>
</evidence>
<accession>A0A514D729</accession>
<keyword evidence="2" id="KW-0945">Host-virus interaction</keyword>
<evidence type="ECO:0000256" key="1">
    <source>
        <dbReference type="ARBA" id="ARBA00004328"/>
    </source>
</evidence>
<comment type="subcellular location">
    <subcellularLocation>
        <location evidence="1">Virion</location>
    </subcellularLocation>
</comment>
<evidence type="ECO:0000256" key="7">
    <source>
        <dbReference type="ARBA" id="ARBA00035110"/>
    </source>
</evidence>
<keyword evidence="3" id="KW-1161">Viral attachment to host cell</keyword>
<gene>
    <name evidence="8" type="ORF">H2Bulk35551_000003</name>
</gene>
<sequence length="345" mass="38369">MATRSYSVPLQGGSGKLREYYSNYSNVSPKVNGKLTLIANEHQLVHANCTQWTNVKPGVAEVCGGAEQNPRYPFTSDETNQVRSKFIGKLRTGSASLGVTLASWGQSRSMIVDRLRKIDRIFRNVQRRRDRNPRRRRYSSRVLASDFLEGEFGWIPLLQDIHALTSTVCQKAIPPEWVKATSQFPYNQVVKSGSASALLTSTFSGRGRCTMSARVSISNPNLWLANRLGIINPAVVAWDLVPWSFVVNMFVNVNQILSSLTDTVGLTLTNGSTTTSSSVLLEQTYYTRVSASEAYYNFSNVNSKFRGRLLGSPPRPSLRLKLPEVNFELAAIASALVRQRVKGLR</sequence>
<evidence type="ECO:0000313" key="8">
    <source>
        <dbReference type="EMBL" id="QDH89396.1"/>
    </source>
</evidence>
<evidence type="ECO:0000256" key="6">
    <source>
        <dbReference type="ARBA" id="ARBA00023296"/>
    </source>
</evidence>
<dbReference type="InterPro" id="IPR005563">
    <property type="entry name" value="A_protein"/>
</dbReference>
<dbReference type="Pfam" id="PF03863">
    <property type="entry name" value="Phage_mat-A"/>
    <property type="match status" value="1"/>
</dbReference>
<evidence type="ECO:0000256" key="3">
    <source>
        <dbReference type="ARBA" id="ARBA00022804"/>
    </source>
</evidence>
<keyword evidence="5" id="KW-1175">Viral attachment to host cell pilus</keyword>